<evidence type="ECO:0000256" key="5">
    <source>
        <dbReference type="ARBA" id="ARBA00035330"/>
    </source>
</evidence>
<evidence type="ECO:0000256" key="2">
    <source>
        <dbReference type="ARBA" id="ARBA00022980"/>
    </source>
</evidence>
<dbReference type="Gene3D" id="3.30.390.110">
    <property type="match status" value="1"/>
</dbReference>
<evidence type="ECO:0000259" key="6">
    <source>
        <dbReference type="Pfam" id="PF01778"/>
    </source>
</evidence>
<dbReference type="InterPro" id="IPR002672">
    <property type="entry name" value="Ribosomal_eL28"/>
</dbReference>
<comment type="similarity">
    <text evidence="1">Belongs to the eukaryotic ribosomal protein eL28 family.</text>
</comment>
<protein>
    <recommendedName>
        <fullName evidence="4">Large ribosomal subunit protein eL28</fullName>
    </recommendedName>
    <alternativeName>
        <fullName evidence="5">60S ribosomal protein L28</fullName>
    </alternativeName>
</protein>
<keyword evidence="2" id="KW-0689">Ribosomal protein</keyword>
<evidence type="ECO:0000256" key="4">
    <source>
        <dbReference type="ARBA" id="ARBA00035223"/>
    </source>
</evidence>
<name>A0ABY6KAR3_9ARAC</name>
<evidence type="ECO:0000313" key="8">
    <source>
        <dbReference type="Proteomes" id="UP001235939"/>
    </source>
</evidence>
<gene>
    <name evidence="7" type="ORF">LAZ67_3000276</name>
</gene>
<evidence type="ECO:0000256" key="3">
    <source>
        <dbReference type="ARBA" id="ARBA00023274"/>
    </source>
</evidence>
<evidence type="ECO:0000256" key="1">
    <source>
        <dbReference type="ARBA" id="ARBA00007926"/>
    </source>
</evidence>
<dbReference type="PANTHER" id="PTHR10544">
    <property type="entry name" value="60S RIBOSOMAL PROTEIN L28"/>
    <property type="match status" value="1"/>
</dbReference>
<feature type="domain" description="Ribosomal eL28/Mak16" evidence="6">
    <location>
        <begin position="27"/>
        <end position="95"/>
    </location>
</feature>
<dbReference type="Pfam" id="PF01778">
    <property type="entry name" value="Ribosomal_L28e"/>
    <property type="match status" value="1"/>
</dbReference>
<sequence>MSTHVKKQFDFALTNVSEPRRCKCTAKSVEPAAKKVIKLVIKKPQMGLKPNKSLLKRMVNRNARKTNKIIKKDNHVFGYRKDLKMAALRRASAILLSQKPYKPKKGATKKTE</sequence>
<dbReference type="EMBL" id="CP092865">
    <property type="protein sequence ID" value="UYV64320.1"/>
    <property type="molecule type" value="Genomic_DNA"/>
</dbReference>
<dbReference type="Proteomes" id="UP001235939">
    <property type="component" value="Chromosome 03"/>
</dbReference>
<reference evidence="7 8" key="1">
    <citation type="submission" date="2022-01" db="EMBL/GenBank/DDBJ databases">
        <title>A chromosomal length assembly of Cordylochernes scorpioides.</title>
        <authorList>
            <person name="Zeh D."/>
            <person name="Zeh J."/>
        </authorList>
    </citation>
    <scope>NUCLEOTIDE SEQUENCE [LARGE SCALE GENOMIC DNA]</scope>
    <source>
        <strain evidence="7">IN4F17</strain>
        <tissue evidence="7">Whole Body</tissue>
    </source>
</reference>
<keyword evidence="3" id="KW-0687">Ribonucleoprotein</keyword>
<organism evidence="7 8">
    <name type="scientific">Cordylochernes scorpioides</name>
    <dbReference type="NCBI Taxonomy" id="51811"/>
    <lineage>
        <taxon>Eukaryota</taxon>
        <taxon>Metazoa</taxon>
        <taxon>Ecdysozoa</taxon>
        <taxon>Arthropoda</taxon>
        <taxon>Chelicerata</taxon>
        <taxon>Arachnida</taxon>
        <taxon>Pseudoscorpiones</taxon>
        <taxon>Cheliferoidea</taxon>
        <taxon>Chernetidae</taxon>
        <taxon>Cordylochernes</taxon>
    </lineage>
</organism>
<accession>A0ABY6KAR3</accession>
<dbReference type="InterPro" id="IPR029004">
    <property type="entry name" value="Ribosomal_eL28/Mak16"/>
</dbReference>
<evidence type="ECO:0000313" key="7">
    <source>
        <dbReference type="EMBL" id="UYV64320.1"/>
    </source>
</evidence>
<keyword evidence="8" id="KW-1185">Reference proteome</keyword>
<proteinExistence type="inferred from homology"/>